<keyword evidence="3 11" id="KW-0808">Transferase</keyword>
<gene>
    <name evidence="11" type="primary">desK2</name>
    <name evidence="11" type="ORF">FEAC_28540</name>
</gene>
<name>A0A0D8FT34_9ACTN</name>
<keyword evidence="7" id="KW-0902">Two-component regulatory system</keyword>
<protein>
    <submittedName>
        <fullName evidence="11">Sensor histidine kinase DesK</fullName>
        <ecNumber evidence="11">2.7.13.3</ecNumber>
    </submittedName>
</protein>
<evidence type="ECO:0000313" key="12">
    <source>
        <dbReference type="Proteomes" id="UP000032336"/>
    </source>
</evidence>
<proteinExistence type="predicted"/>
<keyword evidence="8 9" id="KW-0472">Membrane</keyword>
<feature type="transmembrane region" description="Helical" evidence="9">
    <location>
        <begin position="126"/>
        <end position="155"/>
    </location>
</feature>
<keyword evidence="6 9" id="KW-1133">Transmembrane helix</keyword>
<dbReference type="EMBL" id="JXUW01000043">
    <property type="protein sequence ID" value="KJE75412.1"/>
    <property type="molecule type" value="Genomic_DNA"/>
</dbReference>
<evidence type="ECO:0000256" key="9">
    <source>
        <dbReference type="SAM" id="Phobius"/>
    </source>
</evidence>
<dbReference type="AlphaFoldDB" id="A0A0D8FT34"/>
<evidence type="ECO:0000256" key="2">
    <source>
        <dbReference type="ARBA" id="ARBA00022475"/>
    </source>
</evidence>
<organism evidence="11 12">
    <name type="scientific">Ferrimicrobium acidiphilum DSM 19497</name>
    <dbReference type="NCBI Taxonomy" id="1121877"/>
    <lineage>
        <taxon>Bacteria</taxon>
        <taxon>Bacillati</taxon>
        <taxon>Actinomycetota</taxon>
        <taxon>Acidimicrobiia</taxon>
        <taxon>Acidimicrobiales</taxon>
        <taxon>Acidimicrobiaceae</taxon>
        <taxon>Ferrimicrobium</taxon>
    </lineage>
</organism>
<dbReference type="Gene3D" id="3.30.565.10">
    <property type="entry name" value="Histidine kinase-like ATPase, C-terminal domain"/>
    <property type="match status" value="1"/>
</dbReference>
<accession>A0A0D8FT34</accession>
<dbReference type="InterPro" id="IPR050482">
    <property type="entry name" value="Sensor_HK_TwoCompSys"/>
</dbReference>
<keyword evidence="4 9" id="KW-0812">Transmembrane</keyword>
<keyword evidence="5 11" id="KW-0418">Kinase</keyword>
<evidence type="ECO:0000256" key="1">
    <source>
        <dbReference type="ARBA" id="ARBA00004651"/>
    </source>
</evidence>
<sequence>MGKVLFYQAGEDGTLSKTTSIGTGMARFDRSEQRRTILGGGLWVWSLLFVGSLGAAIIMTLVYPSHSTSREVGAVIAELVAALSWFGIGKPVFVQLGRSKTRLWVLIGSQIVILAISSSLNPNTGYLLMPVAALVYAILPLQLSLPSVAVIEGMVGFLSHYFARPSVSYVVIADWFVPTFVAGSFVAIFISRLLDQQANLSRSLNELRVTQGRLSELYRQIGENNERERLAARIHETIAQQLIGILLIVRGGQDGAIDVELIEEAAQTALDAARAVIREGQLPATTLASVADEVELLKDKLQSSGVTLIVKHFPSTEFLLDPTTTECMTLILREVGNNIIRHSKARTAYLDFVEEEGSLIVLVEDDGVGFEAEGTDLREHFGLELMRRRVEQVFGDFSIKSHRETGTQIKVRLPR</sequence>
<dbReference type="STRING" id="1121877.FEAC_28540"/>
<dbReference type="SUPFAM" id="SSF55874">
    <property type="entry name" value="ATPase domain of HSP90 chaperone/DNA topoisomerase II/histidine kinase"/>
    <property type="match status" value="1"/>
</dbReference>
<dbReference type="GO" id="GO:0004673">
    <property type="term" value="F:protein histidine kinase activity"/>
    <property type="evidence" value="ECO:0007669"/>
    <property type="project" value="UniProtKB-EC"/>
</dbReference>
<reference evidence="11 12" key="1">
    <citation type="submission" date="2015-01" db="EMBL/GenBank/DDBJ databases">
        <title>Draft genome of the acidophilic iron oxidizer Ferrimicrobium acidiphilum strain T23.</title>
        <authorList>
            <person name="Poehlein A."/>
            <person name="Eisen S."/>
            <person name="Schloemann M."/>
            <person name="Johnson B.D."/>
            <person name="Daniel R."/>
            <person name="Muehling M."/>
        </authorList>
    </citation>
    <scope>NUCLEOTIDE SEQUENCE [LARGE SCALE GENOMIC DNA]</scope>
    <source>
        <strain evidence="11 12">T23</strain>
    </source>
</reference>
<comment type="caution">
    <text evidence="11">The sequence shown here is derived from an EMBL/GenBank/DDBJ whole genome shotgun (WGS) entry which is preliminary data.</text>
</comment>
<dbReference type="Pfam" id="PF02518">
    <property type="entry name" value="HATPase_c"/>
    <property type="match status" value="1"/>
</dbReference>
<dbReference type="PANTHER" id="PTHR24421:SF37">
    <property type="entry name" value="SENSOR HISTIDINE KINASE NARS"/>
    <property type="match status" value="1"/>
</dbReference>
<evidence type="ECO:0000313" key="11">
    <source>
        <dbReference type="EMBL" id="KJE75412.1"/>
    </source>
</evidence>
<comment type="subcellular location">
    <subcellularLocation>
        <location evidence="1">Cell membrane</location>
        <topology evidence="1">Multi-pass membrane protein</topology>
    </subcellularLocation>
</comment>
<keyword evidence="12" id="KW-1185">Reference proteome</keyword>
<feature type="transmembrane region" description="Helical" evidence="9">
    <location>
        <begin position="37"/>
        <end position="63"/>
    </location>
</feature>
<dbReference type="PANTHER" id="PTHR24421">
    <property type="entry name" value="NITRATE/NITRITE SENSOR PROTEIN NARX-RELATED"/>
    <property type="match status" value="1"/>
</dbReference>
<dbReference type="EC" id="2.7.13.3" evidence="11"/>
<feature type="transmembrane region" description="Helical" evidence="9">
    <location>
        <begin position="103"/>
        <end position="120"/>
    </location>
</feature>
<dbReference type="InterPro" id="IPR036890">
    <property type="entry name" value="HATPase_C_sf"/>
</dbReference>
<feature type="domain" description="Histidine kinase/HSP90-like ATPase" evidence="10">
    <location>
        <begin position="330"/>
        <end position="414"/>
    </location>
</feature>
<evidence type="ECO:0000256" key="4">
    <source>
        <dbReference type="ARBA" id="ARBA00022692"/>
    </source>
</evidence>
<evidence type="ECO:0000256" key="7">
    <source>
        <dbReference type="ARBA" id="ARBA00023012"/>
    </source>
</evidence>
<feature type="transmembrane region" description="Helical" evidence="9">
    <location>
        <begin position="167"/>
        <end position="190"/>
    </location>
</feature>
<dbReference type="CDD" id="cd16917">
    <property type="entry name" value="HATPase_UhpB-NarQ-NarX-like"/>
    <property type="match status" value="1"/>
</dbReference>
<evidence type="ECO:0000259" key="10">
    <source>
        <dbReference type="Pfam" id="PF02518"/>
    </source>
</evidence>
<evidence type="ECO:0000256" key="6">
    <source>
        <dbReference type="ARBA" id="ARBA00022989"/>
    </source>
</evidence>
<evidence type="ECO:0000256" key="3">
    <source>
        <dbReference type="ARBA" id="ARBA00022679"/>
    </source>
</evidence>
<feature type="transmembrane region" description="Helical" evidence="9">
    <location>
        <begin position="75"/>
        <end position="96"/>
    </location>
</feature>
<dbReference type="Proteomes" id="UP000032336">
    <property type="component" value="Unassembled WGS sequence"/>
</dbReference>
<keyword evidence="2" id="KW-1003">Cell membrane</keyword>
<dbReference type="GO" id="GO:0005886">
    <property type="term" value="C:plasma membrane"/>
    <property type="evidence" value="ECO:0007669"/>
    <property type="project" value="UniProtKB-SubCell"/>
</dbReference>
<dbReference type="eggNOG" id="COG4585">
    <property type="taxonomic scope" value="Bacteria"/>
</dbReference>
<dbReference type="InterPro" id="IPR003594">
    <property type="entry name" value="HATPase_dom"/>
</dbReference>
<dbReference type="GO" id="GO:0000160">
    <property type="term" value="P:phosphorelay signal transduction system"/>
    <property type="evidence" value="ECO:0007669"/>
    <property type="project" value="UniProtKB-KW"/>
</dbReference>
<evidence type="ECO:0000256" key="5">
    <source>
        <dbReference type="ARBA" id="ARBA00022777"/>
    </source>
</evidence>
<evidence type="ECO:0000256" key="8">
    <source>
        <dbReference type="ARBA" id="ARBA00023136"/>
    </source>
</evidence>